<evidence type="ECO:0000313" key="1">
    <source>
        <dbReference type="EMBL" id="TDG07138.1"/>
    </source>
</evidence>
<gene>
    <name evidence="1" type="ORF">E1N52_18005</name>
</gene>
<dbReference type="EMBL" id="SMOD01000012">
    <property type="protein sequence ID" value="TDG07138.1"/>
    <property type="molecule type" value="Genomic_DNA"/>
</dbReference>
<comment type="caution">
    <text evidence="1">The sequence shown here is derived from an EMBL/GenBank/DDBJ whole genome shotgun (WGS) entry which is preliminary data.</text>
</comment>
<accession>A0A4R5LD41</accession>
<protein>
    <submittedName>
        <fullName evidence="1">Uncharacterized protein</fullName>
    </submittedName>
</protein>
<organism evidence="1 2">
    <name type="scientific">Paraburkholderia guartelaensis</name>
    <dbReference type="NCBI Taxonomy" id="2546446"/>
    <lineage>
        <taxon>Bacteria</taxon>
        <taxon>Pseudomonadati</taxon>
        <taxon>Pseudomonadota</taxon>
        <taxon>Betaproteobacteria</taxon>
        <taxon>Burkholderiales</taxon>
        <taxon>Burkholderiaceae</taxon>
        <taxon>Paraburkholderia</taxon>
    </lineage>
</organism>
<reference evidence="1 2" key="1">
    <citation type="submission" date="2019-03" db="EMBL/GenBank/DDBJ databases">
        <title>Paraburkholderia sp. isolated from native Mimosa gymnas in Guartela State Park, Brazil.</title>
        <authorList>
            <person name="Paulitsch F."/>
            <person name="Hungria M."/>
            <person name="Delamuta J.R.M."/>
            <person name="Ribeiro R.A."/>
            <person name="Dall'Agnol R."/>
            <person name="Silva J.S.B."/>
        </authorList>
    </citation>
    <scope>NUCLEOTIDE SEQUENCE [LARGE SCALE GENOMIC DNA]</scope>
    <source>
        <strain evidence="1 2">CNPSo 3008</strain>
    </source>
</reference>
<name>A0A4R5LD41_9BURK</name>
<evidence type="ECO:0000313" key="2">
    <source>
        <dbReference type="Proteomes" id="UP000295606"/>
    </source>
</evidence>
<dbReference type="Proteomes" id="UP000295606">
    <property type="component" value="Unassembled WGS sequence"/>
</dbReference>
<dbReference type="RefSeq" id="WP_133184107.1">
    <property type="nucleotide sequence ID" value="NZ_SMOD01000012.1"/>
</dbReference>
<sequence length="67" mass="7451">MLDLASEQVAVQCHCLHDVAHDEKQMLSCHVGGALIPLTLDAHRQCRQPRSSFREVKVCGEKLKLLG</sequence>
<dbReference type="AlphaFoldDB" id="A0A4R5LD41"/>
<proteinExistence type="predicted"/>